<comment type="caution">
    <text evidence="2">The sequence shown here is derived from an EMBL/GenBank/DDBJ whole genome shotgun (WGS) entry which is preliminary data.</text>
</comment>
<gene>
    <name evidence="2" type="ORF">Fot_04550</name>
</gene>
<keyword evidence="3" id="KW-1185">Reference proteome</keyword>
<evidence type="ECO:0000313" key="3">
    <source>
        <dbReference type="Proteomes" id="UP001604277"/>
    </source>
</evidence>
<organism evidence="2 3">
    <name type="scientific">Forsythia ovata</name>
    <dbReference type="NCBI Taxonomy" id="205694"/>
    <lineage>
        <taxon>Eukaryota</taxon>
        <taxon>Viridiplantae</taxon>
        <taxon>Streptophyta</taxon>
        <taxon>Embryophyta</taxon>
        <taxon>Tracheophyta</taxon>
        <taxon>Spermatophyta</taxon>
        <taxon>Magnoliopsida</taxon>
        <taxon>eudicotyledons</taxon>
        <taxon>Gunneridae</taxon>
        <taxon>Pentapetalae</taxon>
        <taxon>asterids</taxon>
        <taxon>lamiids</taxon>
        <taxon>Lamiales</taxon>
        <taxon>Oleaceae</taxon>
        <taxon>Forsythieae</taxon>
        <taxon>Forsythia</taxon>
    </lineage>
</organism>
<dbReference type="EMBL" id="JBFOLJ010000001">
    <property type="protein sequence ID" value="KAL2559811.1"/>
    <property type="molecule type" value="Genomic_DNA"/>
</dbReference>
<accession>A0ABD1XCV7</accession>
<feature type="region of interest" description="Disordered" evidence="1">
    <location>
        <begin position="104"/>
        <end position="133"/>
    </location>
</feature>
<dbReference type="AlphaFoldDB" id="A0ABD1XCV7"/>
<protein>
    <submittedName>
        <fullName evidence="2">Uncharacterized protein</fullName>
    </submittedName>
</protein>
<reference evidence="3" key="1">
    <citation type="submission" date="2024-07" db="EMBL/GenBank/DDBJ databases">
        <title>Two chromosome-level genome assemblies of Korean endemic species Abeliophyllum distichum and Forsythia ovata (Oleaceae).</title>
        <authorList>
            <person name="Jang H."/>
        </authorList>
    </citation>
    <scope>NUCLEOTIDE SEQUENCE [LARGE SCALE GENOMIC DNA]</scope>
</reference>
<feature type="compositionally biased region" description="Polar residues" evidence="1">
    <location>
        <begin position="118"/>
        <end position="130"/>
    </location>
</feature>
<proteinExistence type="predicted"/>
<name>A0ABD1XCV7_9LAMI</name>
<evidence type="ECO:0000313" key="2">
    <source>
        <dbReference type="EMBL" id="KAL2559811.1"/>
    </source>
</evidence>
<dbReference type="Proteomes" id="UP001604277">
    <property type="component" value="Unassembled WGS sequence"/>
</dbReference>
<evidence type="ECO:0000256" key="1">
    <source>
        <dbReference type="SAM" id="MobiDB-lite"/>
    </source>
</evidence>
<sequence>MLDRNSWVPLFLVQSFLSVIGIGKKQRESNVRKKAYFVKFLRGLDEECSSSGRRVRATSVDCKEPSLPPLDESSAGLKEIREENSQLSPKSLYCSRTLDKSKKRLAKQKGKVQEKILRQSSGNVEASSSAGIDRAAATKDRLKDILAKRLFKNKYPHEHIWDELKKQERYKRNEGSAIS</sequence>